<dbReference type="InterPro" id="IPR052197">
    <property type="entry name" value="ComplexI_49kDa-like"/>
</dbReference>
<dbReference type="SUPFAM" id="SSF56762">
    <property type="entry name" value="HydB/Nqo4-like"/>
    <property type="match status" value="1"/>
</dbReference>
<feature type="binding site" evidence="2">
    <location>
        <position position="353"/>
    </location>
    <ligand>
        <name>Ni(2+)</name>
        <dbReference type="ChEBI" id="CHEBI:49786"/>
    </ligand>
</feature>
<evidence type="ECO:0000256" key="2">
    <source>
        <dbReference type="PIRSR" id="PIRSR601501-1"/>
    </source>
</evidence>
<feature type="binding site" evidence="2">
    <location>
        <position position="65"/>
    </location>
    <ligand>
        <name>Ni(2+)</name>
        <dbReference type="ChEBI" id="CHEBI:49786"/>
    </ligand>
</feature>
<dbReference type="InterPro" id="IPR001501">
    <property type="entry name" value="Ni-dep_hyd_lsu"/>
</dbReference>
<evidence type="ECO:0000259" key="4">
    <source>
        <dbReference type="Pfam" id="PF00346"/>
    </source>
</evidence>
<dbReference type="PANTHER" id="PTHR43485">
    <property type="entry name" value="HYDROGENASE-4 COMPONENT G"/>
    <property type="match status" value="1"/>
</dbReference>
<dbReference type="PANTHER" id="PTHR43485:SF1">
    <property type="entry name" value="FORMATE HYDROGENLYASE SUBUNIT 5-RELATED"/>
    <property type="match status" value="1"/>
</dbReference>
<dbReference type="Proteomes" id="UP000886804">
    <property type="component" value="Unassembled WGS sequence"/>
</dbReference>
<dbReference type="InterPro" id="IPR029014">
    <property type="entry name" value="NiFe-Hase_large"/>
</dbReference>
<dbReference type="InterPro" id="IPR001135">
    <property type="entry name" value="NADH_Q_OxRdtase_suD"/>
</dbReference>
<gene>
    <name evidence="5" type="ORF">H9716_05150</name>
</gene>
<comment type="caution">
    <text evidence="5">The sequence shown here is derived from an EMBL/GenBank/DDBJ whole genome shotgun (WGS) entry which is preliminary data.</text>
</comment>
<proteinExistence type="inferred from homology"/>
<evidence type="ECO:0000313" key="5">
    <source>
        <dbReference type="EMBL" id="HJB07235.1"/>
    </source>
</evidence>
<protein>
    <submittedName>
        <fullName evidence="5">Nickel-dependent hydrogenase large subunit</fullName>
    </submittedName>
</protein>
<feature type="binding site" evidence="2">
    <location>
        <position position="68"/>
    </location>
    <ligand>
        <name>Ni(2+)</name>
        <dbReference type="ChEBI" id="CHEBI:49786"/>
    </ligand>
</feature>
<organism evidence="5 6">
    <name type="scientific">Candidatus Enterocloster faecavium</name>
    <dbReference type="NCBI Taxonomy" id="2838560"/>
    <lineage>
        <taxon>Bacteria</taxon>
        <taxon>Bacillati</taxon>
        <taxon>Bacillota</taxon>
        <taxon>Clostridia</taxon>
        <taxon>Lachnospirales</taxon>
        <taxon>Lachnospiraceae</taxon>
        <taxon>Enterocloster</taxon>
    </lineage>
</organism>
<dbReference type="InterPro" id="IPR014029">
    <property type="entry name" value="NADH_UbQ_OxRdtase_49kDa_CS"/>
</dbReference>
<keyword evidence="2" id="KW-0460">Magnesium</keyword>
<comment type="cofactor">
    <cofactor evidence="2">
        <name>Ni(2+)</name>
        <dbReference type="ChEBI" id="CHEBI:49786"/>
    </cofactor>
</comment>
<keyword evidence="3" id="KW-1278">Translocase</keyword>
<comment type="cofactor">
    <cofactor evidence="2">
        <name>Fe cation</name>
        <dbReference type="ChEBI" id="CHEBI:24875"/>
    </cofactor>
</comment>
<keyword evidence="1" id="KW-0560">Oxidoreductase</keyword>
<feature type="domain" description="NADH-quinone oxidoreductase subunit D" evidence="4">
    <location>
        <begin position="287"/>
        <end position="359"/>
    </location>
</feature>
<dbReference type="GO" id="GO:0016651">
    <property type="term" value="F:oxidoreductase activity, acting on NAD(P)H"/>
    <property type="evidence" value="ECO:0007669"/>
    <property type="project" value="InterPro"/>
</dbReference>
<reference evidence="5" key="2">
    <citation type="submission" date="2021-04" db="EMBL/GenBank/DDBJ databases">
        <authorList>
            <person name="Gilroy R."/>
        </authorList>
    </citation>
    <scope>NUCLEOTIDE SEQUENCE</scope>
    <source>
        <strain evidence="5">CHK188-4685</strain>
    </source>
</reference>
<dbReference type="EMBL" id="DWYS01000061">
    <property type="protein sequence ID" value="HJB07235.1"/>
    <property type="molecule type" value="Genomic_DNA"/>
</dbReference>
<dbReference type="Pfam" id="PF00374">
    <property type="entry name" value="NiFeSe_Hases"/>
    <property type="match status" value="1"/>
</dbReference>
<keyword evidence="2" id="KW-0533">Nickel</keyword>
<dbReference type="PROSITE" id="PS00535">
    <property type="entry name" value="COMPLEX1_49K"/>
    <property type="match status" value="1"/>
</dbReference>
<dbReference type="InterPro" id="IPR018194">
    <property type="entry name" value="Ni-dep_hyd_lsu_Ni_BS"/>
</dbReference>
<dbReference type="Pfam" id="PF00346">
    <property type="entry name" value="Complex1_49kDa"/>
    <property type="match status" value="2"/>
</dbReference>
<feature type="binding site" evidence="2">
    <location>
        <position position="68"/>
    </location>
    <ligand>
        <name>Fe cation</name>
        <dbReference type="ChEBI" id="CHEBI:24875"/>
    </ligand>
</feature>
<comment type="similarity">
    <text evidence="3">Belongs to the complex I 49 kDa subunit family.</text>
</comment>
<evidence type="ECO:0000256" key="1">
    <source>
        <dbReference type="ARBA" id="ARBA00023002"/>
    </source>
</evidence>
<accession>A0A9D2RKC6</accession>
<dbReference type="GO" id="GO:0051287">
    <property type="term" value="F:NAD binding"/>
    <property type="evidence" value="ECO:0007669"/>
    <property type="project" value="InterPro"/>
</dbReference>
<dbReference type="AlphaFoldDB" id="A0A9D2RKC6"/>
<feature type="binding site" evidence="2">
    <location>
        <position position="320"/>
    </location>
    <ligand>
        <name>Mg(2+)</name>
        <dbReference type="ChEBI" id="CHEBI:18420"/>
    </ligand>
</feature>
<feature type="binding site" evidence="2">
    <location>
        <position position="356"/>
    </location>
    <ligand>
        <name>Fe cation</name>
        <dbReference type="ChEBI" id="CHEBI:24875"/>
    </ligand>
</feature>
<feature type="domain" description="NADH-quinone oxidoreductase subunit D" evidence="4">
    <location>
        <begin position="119"/>
        <end position="282"/>
    </location>
</feature>
<dbReference type="GO" id="GO:0008901">
    <property type="term" value="F:ferredoxin hydrogenase activity"/>
    <property type="evidence" value="ECO:0007669"/>
    <property type="project" value="InterPro"/>
</dbReference>
<dbReference type="GO" id="GO:0016151">
    <property type="term" value="F:nickel cation binding"/>
    <property type="evidence" value="ECO:0007669"/>
    <property type="project" value="InterPro"/>
</dbReference>
<keyword evidence="2" id="KW-0479">Metal-binding</keyword>
<keyword evidence="3" id="KW-0813">Transport</keyword>
<evidence type="ECO:0000256" key="3">
    <source>
        <dbReference type="RuleBase" id="RU003685"/>
    </source>
</evidence>
<name>A0A9D2RKC6_9FIRM</name>
<keyword evidence="2" id="KW-0408">Iron</keyword>
<dbReference type="GO" id="GO:0048038">
    <property type="term" value="F:quinone binding"/>
    <property type="evidence" value="ECO:0007669"/>
    <property type="project" value="InterPro"/>
</dbReference>
<feature type="binding site" evidence="2">
    <location>
        <position position="46"/>
    </location>
    <ligand>
        <name>Mg(2+)</name>
        <dbReference type="ChEBI" id="CHEBI:18420"/>
    </ligand>
</feature>
<sequence length="359" mass="40463">MAKRSIIPFGPQHPVLPEPVHLDLILEDETVVGAVPNIGFVHRGLEKLVERKDYKEYVYIAERVCGICSCGHGIGYCESVEHVMGVEVPARGEFLRTIWMEMSRIHSHLLWLGLLADAMGFESLFMESWRLREQVLDLFDMTTGGRIIFSVNCIGGVLKDMTGEMLKKIEAAMDQMEKDFVPIEETFLGEYTVQSRLKGLGRLEPKDAVLLGAVGPTARASGIRYDARKLGYCAYGSLEVEPVIRLEGDSYARCQVRMEEVRQSFELIRRLVSMIPEGPIRVPVKGNPNGEYFMRIEQPRGEAIYYVKGSGTKFLDRFRLRTPTTSNIPPMLEMLKGCQLADVPLLILTIDPCISCTER</sequence>
<reference evidence="5" key="1">
    <citation type="journal article" date="2021" name="PeerJ">
        <title>Extensive microbial diversity within the chicken gut microbiome revealed by metagenomics and culture.</title>
        <authorList>
            <person name="Gilroy R."/>
            <person name="Ravi A."/>
            <person name="Getino M."/>
            <person name="Pursley I."/>
            <person name="Horton D.L."/>
            <person name="Alikhan N.F."/>
            <person name="Baker D."/>
            <person name="Gharbi K."/>
            <person name="Hall N."/>
            <person name="Watson M."/>
            <person name="Adriaenssens E.M."/>
            <person name="Foster-Nyarko E."/>
            <person name="Jarju S."/>
            <person name="Secka A."/>
            <person name="Antonio M."/>
            <person name="Oren A."/>
            <person name="Chaudhuri R.R."/>
            <person name="La Ragione R."/>
            <person name="Hildebrand F."/>
            <person name="Pallen M.J."/>
        </authorList>
    </citation>
    <scope>NUCLEOTIDE SEQUENCE</scope>
    <source>
        <strain evidence="5">CHK188-4685</strain>
    </source>
</reference>
<dbReference type="Gene3D" id="1.10.645.10">
    <property type="entry name" value="Cytochrome-c3 Hydrogenase, chain B"/>
    <property type="match status" value="1"/>
</dbReference>
<evidence type="ECO:0000313" key="6">
    <source>
        <dbReference type="Proteomes" id="UP000886804"/>
    </source>
</evidence>
<dbReference type="PROSITE" id="PS00507">
    <property type="entry name" value="NI_HGENASE_L_1"/>
    <property type="match status" value="1"/>
</dbReference>
<keyword evidence="3" id="KW-0520">NAD</keyword>